<evidence type="ECO:0000259" key="2">
    <source>
        <dbReference type="SMART" id="SM00849"/>
    </source>
</evidence>
<dbReference type="Gene3D" id="3.60.15.10">
    <property type="entry name" value="Ribonuclease Z/Hydroxyacylglutathione hydrolase-like"/>
    <property type="match status" value="1"/>
</dbReference>
<dbReference type="SMART" id="SM00849">
    <property type="entry name" value="Lactamase_B"/>
    <property type="match status" value="1"/>
</dbReference>
<dbReference type="SUPFAM" id="SSF56281">
    <property type="entry name" value="Metallo-hydrolase/oxidoreductase"/>
    <property type="match status" value="1"/>
</dbReference>
<dbReference type="InterPro" id="IPR001279">
    <property type="entry name" value="Metallo-B-lactamas"/>
</dbReference>
<dbReference type="RefSeq" id="WP_014752753.1">
    <property type="nucleotide sequence ID" value="NC_017965.1"/>
</dbReference>
<keyword evidence="4" id="KW-1185">Reference proteome</keyword>
<dbReference type="InterPro" id="IPR050855">
    <property type="entry name" value="NDM-1-like"/>
</dbReference>
<dbReference type="PANTHER" id="PTHR42951:SF14">
    <property type="entry name" value="METALLO-BETA-LACTAMASE SUPERFAMILY PROTEIN"/>
    <property type="match status" value="1"/>
</dbReference>
<dbReference type="InterPro" id="IPR036866">
    <property type="entry name" value="RibonucZ/Hydroxyglut_hydro"/>
</dbReference>
<feature type="domain" description="Metallo-beta-lactamase" evidence="2">
    <location>
        <begin position="58"/>
        <end position="243"/>
    </location>
</feature>
<dbReference type="HOGENOM" id="CLU_054962_2_0_4"/>
<dbReference type="Proteomes" id="UP000005267">
    <property type="component" value="Plasmid pWTk445"/>
</dbReference>
<keyword evidence="3" id="KW-0614">Plasmid</keyword>
<reference evidence="4" key="2">
    <citation type="journal article" date="2013" name="PLoS ONE">
        <title>Genome implosion elicits host-confinement in Alcaligenaceae: evidence from the comparative genomics of Tetrathiobacter kashmirensis, a pathogen in the making.</title>
        <authorList>
            <person name="Ghosh W."/>
            <person name="Alam M."/>
            <person name="Roy C."/>
            <person name="Pyne P."/>
            <person name="George A."/>
            <person name="Chakraborty R."/>
            <person name="Majumder S."/>
            <person name="Agarwal A."/>
            <person name="Chakraborty S."/>
            <person name="Majumdar S."/>
            <person name="Gupta S.K."/>
        </authorList>
    </citation>
    <scope>NUCLEOTIDE SEQUENCE [LARGE SCALE GENOMIC DNA]</scope>
    <source>
        <strain evidence="4">WT001</strain>
    </source>
</reference>
<dbReference type="KEGG" id="aka:TKWG_25789"/>
<proteinExistence type="predicted"/>
<dbReference type="Pfam" id="PF00753">
    <property type="entry name" value="Lactamase_B"/>
    <property type="match status" value="1"/>
</dbReference>
<gene>
    <name evidence="3" type="ordered locus">TKWG_25789</name>
</gene>
<organism evidence="3 4">
    <name type="scientific">Advenella kashmirensis (strain DSM 17095 / LMG 22695 / WT001)</name>
    <name type="common">Tetrathiobacter kashmirensis</name>
    <dbReference type="NCBI Taxonomy" id="1036672"/>
    <lineage>
        <taxon>Bacteria</taxon>
        <taxon>Pseudomonadati</taxon>
        <taxon>Pseudomonadota</taxon>
        <taxon>Betaproteobacteria</taxon>
        <taxon>Burkholderiales</taxon>
        <taxon>Alcaligenaceae</taxon>
    </lineage>
</organism>
<accession>I3UI25</accession>
<name>I3UI25_ADVKW</name>
<feature type="signal peptide" evidence="1">
    <location>
        <begin position="1"/>
        <end position="21"/>
    </location>
</feature>
<dbReference type="AlphaFoldDB" id="I3UI25"/>
<geneLocation type="plasmid" evidence="3 4">
    <name>pWTk445</name>
</geneLocation>
<dbReference type="PANTHER" id="PTHR42951">
    <property type="entry name" value="METALLO-BETA-LACTAMASE DOMAIN-CONTAINING"/>
    <property type="match status" value="1"/>
</dbReference>
<protein>
    <recommendedName>
        <fullName evidence="2">Metallo-beta-lactamase domain-containing protein</fullName>
    </recommendedName>
</protein>
<evidence type="ECO:0000256" key="1">
    <source>
        <dbReference type="SAM" id="SignalP"/>
    </source>
</evidence>
<feature type="chain" id="PRO_5003680194" description="Metallo-beta-lactamase domain-containing protein" evidence="1">
    <location>
        <begin position="22"/>
        <end position="308"/>
    </location>
</feature>
<keyword evidence="1" id="KW-0732">Signal</keyword>
<reference evidence="3 4" key="1">
    <citation type="journal article" date="2011" name="J. Bacteriol.">
        <title>Whole-genome shotgun sequencing of the sulfur-oxidizing chemoautotroph Tetrathiobacter kashmirensis.</title>
        <authorList>
            <person name="Ghosh W."/>
            <person name="George A."/>
            <person name="Agarwal A."/>
            <person name="Raj P."/>
            <person name="Alam M."/>
            <person name="Pyne P."/>
            <person name="Das Gupta S.K."/>
        </authorList>
    </citation>
    <scope>NUCLEOTIDE SEQUENCE [LARGE SCALE GENOMIC DNA]</scope>
    <source>
        <strain evidence="3 4">WT001</strain>
        <plasmid evidence="3">pWTk445</plasmid>
    </source>
</reference>
<evidence type="ECO:0000313" key="3">
    <source>
        <dbReference type="EMBL" id="AFK64663.1"/>
    </source>
</evidence>
<evidence type="ECO:0000313" key="4">
    <source>
        <dbReference type="Proteomes" id="UP000005267"/>
    </source>
</evidence>
<sequence>MNILRPFLYMTLLGVSLNAIGAVTTIAKASTQQTTSSQLHEQSLQVEVFNPGPQAMFPVASELIMGKRDAILVDTQFSAADAQKLVKLVKDSGKRLVTIYISHSDPDYYFGLDVLQKAFPDAQILATPQTVARIEETYEGKLKVWAPKLGANGPKRIVIPEPVQGSTLMLEDQTIKIMDLDGPEPYRSYLWLPSIKTVLGGIPVHGGRHLFMADARTPEAQVNWLKTLDIIRGLGPEVVVPGHFIPGAPQDLRSVDFTSNYIRTFQAEAAKAKNSTELISVMKNKFPNLGSENVLELSAKVVTGEMKW</sequence>
<dbReference type="EMBL" id="CP003556">
    <property type="protein sequence ID" value="AFK64663.1"/>
    <property type="molecule type" value="Genomic_DNA"/>
</dbReference>
<dbReference type="CDD" id="cd07739">
    <property type="entry name" value="metallo-hydrolase-like_MBL-fold"/>
    <property type="match status" value="1"/>
</dbReference>